<gene>
    <name evidence="1" type="ORF">Dda_1627</name>
</gene>
<evidence type="ECO:0000313" key="1">
    <source>
        <dbReference type="EMBL" id="KAJ6263068.1"/>
    </source>
</evidence>
<dbReference type="Proteomes" id="UP001221413">
    <property type="component" value="Unassembled WGS sequence"/>
</dbReference>
<organism evidence="1 2">
    <name type="scientific">Drechslerella dactyloides</name>
    <name type="common">Nematode-trapping fungus</name>
    <name type="synonym">Arthrobotrys dactyloides</name>
    <dbReference type="NCBI Taxonomy" id="74499"/>
    <lineage>
        <taxon>Eukaryota</taxon>
        <taxon>Fungi</taxon>
        <taxon>Dikarya</taxon>
        <taxon>Ascomycota</taxon>
        <taxon>Pezizomycotina</taxon>
        <taxon>Orbiliomycetes</taxon>
        <taxon>Orbiliales</taxon>
        <taxon>Orbiliaceae</taxon>
        <taxon>Drechslerella</taxon>
    </lineage>
</organism>
<evidence type="ECO:0000313" key="2">
    <source>
        <dbReference type="Proteomes" id="UP001221413"/>
    </source>
</evidence>
<reference evidence="1" key="1">
    <citation type="submission" date="2023-01" db="EMBL/GenBank/DDBJ databases">
        <title>The chitinases involved in constricting ring structure development in the nematode-trapping fungus Drechslerella dactyloides.</title>
        <authorList>
            <person name="Wang R."/>
            <person name="Zhang L."/>
            <person name="Tang P."/>
            <person name="Li S."/>
            <person name="Liang L."/>
        </authorList>
    </citation>
    <scope>NUCLEOTIDE SEQUENCE</scope>
    <source>
        <strain evidence="1">YMF1.00031</strain>
    </source>
</reference>
<protein>
    <submittedName>
        <fullName evidence="1">Uncharacterized protein</fullName>
    </submittedName>
</protein>
<accession>A0AAD6J220</accession>
<sequence>MTMTLECNHTPDSVGRHVDNAGTGRLKWGVCASFDFPNVAPAGLPPASRNAIQDLHW</sequence>
<dbReference type="AlphaFoldDB" id="A0AAD6J220"/>
<comment type="caution">
    <text evidence="1">The sequence shown here is derived from an EMBL/GenBank/DDBJ whole genome shotgun (WGS) entry which is preliminary data.</text>
</comment>
<name>A0AAD6J220_DREDA</name>
<keyword evidence="2" id="KW-1185">Reference proteome</keyword>
<proteinExistence type="predicted"/>
<dbReference type="EMBL" id="JAQGDS010000002">
    <property type="protein sequence ID" value="KAJ6263068.1"/>
    <property type="molecule type" value="Genomic_DNA"/>
</dbReference>